<dbReference type="Proteomes" id="UP000054260">
    <property type="component" value="Unassembled WGS sequence"/>
</dbReference>
<evidence type="ECO:0000313" key="1">
    <source>
        <dbReference type="EMBL" id="KUK68573.1"/>
    </source>
</evidence>
<evidence type="ECO:0000313" key="4">
    <source>
        <dbReference type="Proteomes" id="UP000055014"/>
    </source>
</evidence>
<proteinExistence type="predicted"/>
<protein>
    <submittedName>
        <fullName evidence="2">Uncharacterized protein</fullName>
    </submittedName>
</protein>
<dbReference type="EMBL" id="LGGH01000006">
    <property type="protein sequence ID" value="KUK68573.1"/>
    <property type="molecule type" value="Genomic_DNA"/>
</dbReference>
<sequence length="57" mass="6516">MIVQNSVDREPEEGPFDNQYLSLAMQLPFIDCEIENEDLSVSFDALEEFSMNTTLIS</sequence>
<evidence type="ECO:0000313" key="2">
    <source>
        <dbReference type="EMBL" id="KUK90891.1"/>
    </source>
</evidence>
<name>A0A101I8Y6_9BACT</name>
<dbReference type="Proteomes" id="UP000055014">
    <property type="component" value="Unassembled WGS sequence"/>
</dbReference>
<dbReference type="AlphaFoldDB" id="A0A101I8Y6"/>
<evidence type="ECO:0000313" key="3">
    <source>
        <dbReference type="Proteomes" id="UP000054260"/>
    </source>
</evidence>
<organism evidence="2 4">
    <name type="scientific">Mesotoga infera</name>
    <dbReference type="NCBI Taxonomy" id="1236046"/>
    <lineage>
        <taxon>Bacteria</taxon>
        <taxon>Thermotogati</taxon>
        <taxon>Thermotogota</taxon>
        <taxon>Thermotogae</taxon>
        <taxon>Kosmotogales</taxon>
        <taxon>Kosmotogaceae</taxon>
        <taxon>Mesotoga</taxon>
    </lineage>
</organism>
<reference evidence="2" key="1">
    <citation type="journal article" date="2015" name="MBio">
        <title>Genome-resolved metagenomic analysis reveals roles for candidate phyla and other microbial community members in biogeochemical transformations in oil reservoirs.</title>
        <authorList>
            <person name="Hu P."/>
            <person name="Tom L."/>
            <person name="Singh A."/>
            <person name="Thomas B.C."/>
            <person name="Baker B.J."/>
            <person name="Piceno Y.M."/>
            <person name="Andersen G.L."/>
            <person name="Banfield J.F."/>
        </authorList>
    </citation>
    <scope>NUCLEOTIDE SEQUENCE [LARGE SCALE GENOMIC DNA]</scope>
    <source>
        <strain evidence="1">46_47</strain>
        <strain evidence="2">46_70</strain>
    </source>
</reference>
<dbReference type="EMBL" id="LGGW01000016">
    <property type="protein sequence ID" value="KUK90891.1"/>
    <property type="molecule type" value="Genomic_DNA"/>
</dbReference>
<gene>
    <name evidence="1" type="ORF">XD86_0083</name>
    <name evidence="2" type="ORF">XE02_0316</name>
</gene>
<comment type="caution">
    <text evidence="2">The sequence shown here is derived from an EMBL/GenBank/DDBJ whole genome shotgun (WGS) entry which is preliminary data.</text>
</comment>
<reference evidence="3 4" key="2">
    <citation type="journal article" date="2015" name="MBio">
        <title>Genome-Resolved Metagenomic Analysis Reveals Roles for Candidate Phyla and Other Microbial Community Members in Biogeochemical Transformations in Oil Reservoirs.</title>
        <authorList>
            <person name="Hu P."/>
            <person name="Tom L."/>
            <person name="Singh A."/>
            <person name="Thomas B.C."/>
            <person name="Baker B.J."/>
            <person name="Piceno Y.M."/>
            <person name="Andersen G.L."/>
            <person name="Banfield J.F."/>
        </authorList>
    </citation>
    <scope>NUCLEOTIDE SEQUENCE [LARGE SCALE GENOMIC DNA]</scope>
</reference>
<accession>A0A101I8Y6</accession>